<accession>A0A0G4EQW7</accession>
<feature type="compositionally biased region" description="Polar residues" evidence="6">
    <location>
        <begin position="155"/>
        <end position="171"/>
    </location>
</feature>
<dbReference type="GO" id="GO:0004540">
    <property type="term" value="F:RNA nuclease activity"/>
    <property type="evidence" value="ECO:0007669"/>
    <property type="project" value="InterPro"/>
</dbReference>
<keyword evidence="3 5" id="KW-0863">Zinc-finger</keyword>
<keyword evidence="4 5" id="KW-0862">Zinc</keyword>
<evidence type="ECO:0000256" key="3">
    <source>
        <dbReference type="ARBA" id="ARBA00022771"/>
    </source>
</evidence>
<feature type="domain" description="C3H1-type" evidence="7">
    <location>
        <begin position="268"/>
        <end position="295"/>
    </location>
</feature>
<organism evidence="8 9">
    <name type="scientific">Vitrella brassicaformis (strain CCMP3155)</name>
    <dbReference type="NCBI Taxonomy" id="1169540"/>
    <lineage>
        <taxon>Eukaryota</taxon>
        <taxon>Sar</taxon>
        <taxon>Alveolata</taxon>
        <taxon>Colpodellida</taxon>
        <taxon>Vitrellaceae</taxon>
        <taxon>Vitrella</taxon>
    </lineage>
</organism>
<feature type="region of interest" description="Disordered" evidence="6">
    <location>
        <begin position="150"/>
        <end position="181"/>
    </location>
</feature>
<dbReference type="Proteomes" id="UP000041254">
    <property type="component" value="Unassembled WGS sequence"/>
</dbReference>
<evidence type="ECO:0000259" key="7">
    <source>
        <dbReference type="PROSITE" id="PS50103"/>
    </source>
</evidence>
<feature type="domain" description="C3H1-type" evidence="7">
    <location>
        <begin position="81"/>
        <end position="108"/>
    </location>
</feature>
<evidence type="ECO:0000256" key="2">
    <source>
        <dbReference type="ARBA" id="ARBA00022737"/>
    </source>
</evidence>
<dbReference type="STRING" id="1169540.A0A0G4EQW7"/>
<dbReference type="EMBL" id="CDMY01000291">
    <property type="protein sequence ID" value="CEL99873.1"/>
    <property type="molecule type" value="Genomic_DNA"/>
</dbReference>
<dbReference type="SMART" id="SM00356">
    <property type="entry name" value="ZnF_C3H1"/>
    <property type="match status" value="4"/>
</dbReference>
<evidence type="ECO:0000313" key="9">
    <source>
        <dbReference type="Proteomes" id="UP000041254"/>
    </source>
</evidence>
<feature type="zinc finger region" description="C3H1-type" evidence="5">
    <location>
        <begin position="112"/>
        <end position="141"/>
    </location>
</feature>
<dbReference type="Pfam" id="PF01936">
    <property type="entry name" value="NYN"/>
    <property type="match status" value="1"/>
</dbReference>
<feature type="region of interest" description="Disordered" evidence="6">
    <location>
        <begin position="1"/>
        <end position="36"/>
    </location>
</feature>
<dbReference type="PROSITE" id="PS50103">
    <property type="entry name" value="ZF_C3H1"/>
    <property type="match status" value="4"/>
</dbReference>
<reference evidence="8 9" key="1">
    <citation type="submission" date="2014-11" db="EMBL/GenBank/DDBJ databases">
        <authorList>
            <person name="Zhu J."/>
            <person name="Qi W."/>
            <person name="Song R."/>
        </authorList>
    </citation>
    <scope>NUCLEOTIDE SEQUENCE [LARGE SCALE GENOMIC DNA]</scope>
</reference>
<name>A0A0G4EQW7_VITBC</name>
<dbReference type="GO" id="GO:0008270">
    <property type="term" value="F:zinc ion binding"/>
    <property type="evidence" value="ECO:0007669"/>
    <property type="project" value="UniProtKB-KW"/>
</dbReference>
<evidence type="ECO:0000313" key="8">
    <source>
        <dbReference type="EMBL" id="CEL99873.1"/>
    </source>
</evidence>
<feature type="zinc finger region" description="C3H1-type" evidence="5">
    <location>
        <begin position="298"/>
        <end position="327"/>
    </location>
</feature>
<feature type="zinc finger region" description="C3H1-type" evidence="5">
    <location>
        <begin position="81"/>
        <end position="108"/>
    </location>
</feature>
<dbReference type="Pfam" id="PF00642">
    <property type="entry name" value="zf-CCCH"/>
    <property type="match status" value="2"/>
</dbReference>
<dbReference type="PhylomeDB" id="A0A0G4EQW7"/>
<dbReference type="Gene3D" id="3.40.50.1010">
    <property type="entry name" value="5'-nuclease"/>
    <property type="match status" value="1"/>
</dbReference>
<feature type="domain" description="C3H1-type" evidence="7">
    <location>
        <begin position="112"/>
        <end position="141"/>
    </location>
</feature>
<dbReference type="VEuPathDB" id="CryptoDB:Vbra_4034"/>
<feature type="zinc finger region" description="C3H1-type" evidence="5">
    <location>
        <begin position="268"/>
        <end position="295"/>
    </location>
</feature>
<dbReference type="PANTHER" id="PTHR12547">
    <property type="entry name" value="CCCH ZINC FINGER/TIS11-RELATED"/>
    <property type="match status" value="1"/>
</dbReference>
<dbReference type="OrthoDB" id="410307at2759"/>
<dbReference type="InterPro" id="IPR000571">
    <property type="entry name" value="Znf_CCCH"/>
</dbReference>
<dbReference type="SUPFAM" id="SSF90229">
    <property type="entry name" value="CCCH zinc finger"/>
    <property type="match status" value="2"/>
</dbReference>
<keyword evidence="9" id="KW-1185">Reference proteome</keyword>
<dbReference type="InterPro" id="IPR021139">
    <property type="entry name" value="NYN"/>
</dbReference>
<dbReference type="Gene3D" id="4.10.1000.10">
    <property type="entry name" value="Zinc finger, CCCH-type"/>
    <property type="match status" value="3"/>
</dbReference>
<feature type="compositionally biased region" description="Pro residues" evidence="6">
    <location>
        <begin position="19"/>
        <end position="36"/>
    </location>
</feature>
<sequence>MSDVVPPTAAGYGREDTPSPSPAPVPLYPPPSNGIPLPPADRGTFVPHAKCQPRRTSHWIVSTGLREERRAGGDDLIKLANFKVELCEHWRRGRCNRGDACTYAHGRVELRGKRAKMCEWVNRDGSGCRYGESCHNAHSMEELEAWRSYEREGSRTSAPSDLTLQTPQYATPSAAPQMPKPPGWVSTTASSVYPQYPDTPNSPVSANPALCRTQPTYGTSSQEHLAHFMRRDSTGSSDNEDEQVAHTALKPFYRPPPPRPTTGPDAPFYKTKICEADRQGVCPRGAACSFAHGRLDLRGNATMCKYINPDGSGCRYGDSCHNAHTMEELEAWRARDRERSANVSTPPPVAIPSYTMQLPTQASTPEPVALRGKAALIVDGAYFCQTFSEHTRRQPRTSDVLSLVGMMRRKWAYDVSAYHSLYVSTNYKELRLGPEREALKQLHKDLKAEGFGVWESRLKPNGQQSGADCKITMELLDKARDDRVDVIFLVAGDSDFEPALDKIKTNEVYRKDVYLITWDSHFSRDLRSRVYDILLLDQVKWGDTGQ</sequence>
<dbReference type="InParanoid" id="A0A0G4EQW7"/>
<keyword evidence="2" id="KW-0677">Repeat</keyword>
<keyword evidence="1 5" id="KW-0479">Metal-binding</keyword>
<dbReference type="GO" id="GO:0003729">
    <property type="term" value="F:mRNA binding"/>
    <property type="evidence" value="ECO:0007669"/>
    <property type="project" value="InterPro"/>
</dbReference>
<evidence type="ECO:0000256" key="6">
    <source>
        <dbReference type="SAM" id="MobiDB-lite"/>
    </source>
</evidence>
<dbReference type="InterPro" id="IPR045877">
    <property type="entry name" value="ZFP36-like"/>
</dbReference>
<dbReference type="AlphaFoldDB" id="A0A0G4EQW7"/>
<feature type="domain" description="C3H1-type" evidence="7">
    <location>
        <begin position="298"/>
        <end position="327"/>
    </location>
</feature>
<evidence type="ECO:0000256" key="4">
    <source>
        <dbReference type="ARBA" id="ARBA00022833"/>
    </source>
</evidence>
<dbReference type="InterPro" id="IPR036855">
    <property type="entry name" value="Znf_CCCH_sf"/>
</dbReference>
<gene>
    <name evidence="8" type="ORF">Vbra_4034</name>
</gene>
<evidence type="ECO:0000256" key="5">
    <source>
        <dbReference type="PROSITE-ProRule" id="PRU00723"/>
    </source>
</evidence>
<proteinExistence type="predicted"/>
<protein>
    <recommendedName>
        <fullName evidence="7">C3H1-type domain-containing protein</fullName>
    </recommendedName>
</protein>
<evidence type="ECO:0000256" key="1">
    <source>
        <dbReference type="ARBA" id="ARBA00022723"/>
    </source>
</evidence>